<gene>
    <name evidence="4" type="ORF">UR08_01600</name>
</gene>
<dbReference type="PANTHER" id="PTHR30185">
    <property type="entry name" value="CRYPTIC BETA-GLUCOSIDE BGL OPERON ANTITERMINATOR"/>
    <property type="match status" value="1"/>
</dbReference>
<keyword evidence="5" id="KW-1185">Reference proteome</keyword>
<sequence length="490" mass="57327">MNFIDLLSKKDQRMLVLLNELTIHGSQTIDELLAKLEVSKKTLLTTIDEINLFSMKKYNQAAFSVQKDVLFSIGNLNACLFDLYKETAKQSIPAQILTQLFTQQVSSTSILAEKCFSSTVTIHQNIKQLNVFLKRYDLQILSSPIRITGEEHQIRFMYKAFFWAIYYGNEWPFILVPKEKLIKEIEDAAPYLASHHTNMIQETILYDIAVILSRRATKNFITRQITHNPNSPLNKILYNSGKLVELGSPKEQVTLENSFTLAILEGPSIVNRDYSLIHEMFFHYQNNPTTAYHMLLTLMEYLHVFLTDEDYRKMDMTAIKMQFMQVFSMVTYFQGIKEDFIPFRDKQERNNLFLTQIVQKISTKLIDTYPKLAVAEEVIRRQLNRILADNLDFTKYLPAITILIDFDMNPLHNRLIHQIKKLDYHCLFLSYLDAPNNCDLLISSSIPSELAFRKKFTLFHRNLTYNDYQLLDQLLSELTREKLAENQIEF</sequence>
<evidence type="ECO:0000256" key="2">
    <source>
        <dbReference type="ARBA" id="ARBA00023163"/>
    </source>
</evidence>
<dbReference type="InterPro" id="IPR007737">
    <property type="entry name" value="Mga_HTH"/>
</dbReference>
<dbReference type="Pfam" id="PF05043">
    <property type="entry name" value="Mga"/>
    <property type="match status" value="1"/>
</dbReference>
<protein>
    <recommendedName>
        <fullName evidence="3">Mga helix-turn-helix domain-containing protein</fullName>
    </recommendedName>
</protein>
<evidence type="ECO:0000313" key="4">
    <source>
        <dbReference type="EMBL" id="RDX02249.1"/>
    </source>
</evidence>
<dbReference type="RefSeq" id="WP_115751923.1">
    <property type="nucleotide sequence ID" value="NZ_LARY01000001.1"/>
</dbReference>
<proteinExistence type="predicted"/>
<name>A0A3D8TTX0_9LIST</name>
<reference evidence="5" key="1">
    <citation type="submission" date="2015-04" db="EMBL/GenBank/DDBJ databases">
        <authorList>
            <person name="Schardt J."/>
            <person name="Mueller-Herbst S."/>
            <person name="Scherer S."/>
            <person name="Huptas C."/>
        </authorList>
    </citation>
    <scope>NUCLEOTIDE SEQUENCE [LARGE SCALE GENOMIC DNA]</scope>
    <source>
        <strain evidence="5">Kiel-L1</strain>
    </source>
</reference>
<dbReference type="InterPro" id="IPR050661">
    <property type="entry name" value="BglG_antiterminators"/>
</dbReference>
<dbReference type="InterPro" id="IPR036388">
    <property type="entry name" value="WH-like_DNA-bd_sf"/>
</dbReference>
<dbReference type="Gene3D" id="1.10.10.10">
    <property type="entry name" value="Winged helix-like DNA-binding domain superfamily/Winged helix DNA-binding domain"/>
    <property type="match status" value="1"/>
</dbReference>
<feature type="domain" description="Mga helix-turn-helix" evidence="3">
    <location>
        <begin position="82"/>
        <end position="162"/>
    </location>
</feature>
<evidence type="ECO:0000256" key="1">
    <source>
        <dbReference type="ARBA" id="ARBA00023015"/>
    </source>
</evidence>
<keyword evidence="2" id="KW-0804">Transcription</keyword>
<keyword evidence="1" id="KW-0805">Transcription regulation</keyword>
<dbReference type="Proteomes" id="UP000257055">
    <property type="component" value="Unassembled WGS sequence"/>
</dbReference>
<accession>A0A3D8TTX0</accession>
<evidence type="ECO:0000313" key="5">
    <source>
        <dbReference type="Proteomes" id="UP000257055"/>
    </source>
</evidence>
<organism evidence="4 5">
    <name type="scientific">Listeria kieliensis</name>
    <dbReference type="NCBI Taxonomy" id="1621700"/>
    <lineage>
        <taxon>Bacteria</taxon>
        <taxon>Bacillati</taxon>
        <taxon>Bacillota</taxon>
        <taxon>Bacilli</taxon>
        <taxon>Bacillales</taxon>
        <taxon>Listeriaceae</taxon>
        <taxon>Listeria</taxon>
    </lineage>
</organism>
<dbReference type="PANTHER" id="PTHR30185:SF18">
    <property type="entry name" value="TRANSCRIPTIONAL REGULATOR MTLR"/>
    <property type="match status" value="1"/>
</dbReference>
<dbReference type="EMBL" id="LARY01000001">
    <property type="protein sequence ID" value="RDX02249.1"/>
    <property type="molecule type" value="Genomic_DNA"/>
</dbReference>
<evidence type="ECO:0000259" key="3">
    <source>
        <dbReference type="Pfam" id="PF05043"/>
    </source>
</evidence>
<dbReference type="AlphaFoldDB" id="A0A3D8TTX0"/>
<comment type="caution">
    <text evidence="4">The sequence shown here is derived from an EMBL/GenBank/DDBJ whole genome shotgun (WGS) entry which is preliminary data.</text>
</comment>